<organism evidence="1 2">
    <name type="scientific">Gossypium barbadense</name>
    <name type="common">Sea Island cotton</name>
    <name type="synonym">Hibiscus barbadensis</name>
    <dbReference type="NCBI Taxonomy" id="3634"/>
    <lineage>
        <taxon>Eukaryota</taxon>
        <taxon>Viridiplantae</taxon>
        <taxon>Streptophyta</taxon>
        <taxon>Embryophyta</taxon>
        <taxon>Tracheophyta</taxon>
        <taxon>Spermatophyta</taxon>
        <taxon>Magnoliopsida</taxon>
        <taxon>eudicotyledons</taxon>
        <taxon>Gunneridae</taxon>
        <taxon>Pentapetalae</taxon>
        <taxon>rosids</taxon>
        <taxon>malvids</taxon>
        <taxon>Malvales</taxon>
        <taxon>Malvaceae</taxon>
        <taxon>Malvoideae</taxon>
        <taxon>Gossypium</taxon>
    </lineage>
</organism>
<dbReference type="AlphaFoldDB" id="A0A2P5XB97"/>
<accession>A0A2P5XB97</accession>
<dbReference type="Proteomes" id="UP000239757">
    <property type="component" value="Unassembled WGS sequence"/>
</dbReference>
<evidence type="ECO:0000313" key="1">
    <source>
        <dbReference type="EMBL" id="PPS00609.1"/>
    </source>
</evidence>
<protein>
    <submittedName>
        <fullName evidence="1">Uncharacterized protein</fullName>
    </submittedName>
</protein>
<name>A0A2P5XB97_GOSBA</name>
<proteinExistence type="predicted"/>
<evidence type="ECO:0000313" key="2">
    <source>
        <dbReference type="Proteomes" id="UP000239757"/>
    </source>
</evidence>
<dbReference type="EMBL" id="KZ665263">
    <property type="protein sequence ID" value="PPS00609.1"/>
    <property type="molecule type" value="Genomic_DNA"/>
</dbReference>
<reference evidence="1 2" key="1">
    <citation type="submission" date="2015-01" db="EMBL/GenBank/DDBJ databases">
        <title>Genome of allotetraploid Gossypium barbadense reveals genomic plasticity and fiber elongation in cotton evolution.</title>
        <authorList>
            <person name="Chen X."/>
            <person name="Liu X."/>
            <person name="Zhao B."/>
            <person name="Zheng H."/>
            <person name="Hu Y."/>
            <person name="Lu G."/>
            <person name="Yang C."/>
            <person name="Chen J."/>
            <person name="Shan C."/>
            <person name="Zhang L."/>
            <person name="Zhou Y."/>
            <person name="Wang L."/>
            <person name="Guo W."/>
            <person name="Bai Y."/>
            <person name="Ruan J."/>
            <person name="Shangguan X."/>
            <person name="Mao Y."/>
            <person name="Jiang J."/>
            <person name="Zhu Y."/>
            <person name="Lei J."/>
            <person name="Kang H."/>
            <person name="Chen S."/>
            <person name="He X."/>
            <person name="Wang R."/>
            <person name="Wang Y."/>
            <person name="Chen J."/>
            <person name="Wang L."/>
            <person name="Yu S."/>
            <person name="Wang B."/>
            <person name="Wei J."/>
            <person name="Song S."/>
            <person name="Lu X."/>
            <person name="Gao Z."/>
            <person name="Gu W."/>
            <person name="Deng X."/>
            <person name="Ma D."/>
            <person name="Wang S."/>
            <person name="Liang W."/>
            <person name="Fang L."/>
            <person name="Cai C."/>
            <person name="Zhu X."/>
            <person name="Zhou B."/>
            <person name="Zhang Y."/>
            <person name="Chen Z."/>
            <person name="Xu S."/>
            <person name="Zhu R."/>
            <person name="Wang S."/>
            <person name="Zhang T."/>
            <person name="Zhao G."/>
        </authorList>
    </citation>
    <scope>NUCLEOTIDE SEQUENCE [LARGE SCALE GENOMIC DNA]</scope>
    <source>
        <strain evidence="2">cv. Xinhai21</strain>
        <tissue evidence="1">Leaf</tissue>
    </source>
</reference>
<sequence length="87" mass="10038">MERRAEFKCKLEIHRLDNLKEEPHRVQSLGGLRLRQPIESARGLKRTWRNGCLISVVGSEDDATHFLFFEVGTAVFLPREHDIVPAL</sequence>
<gene>
    <name evidence="1" type="ORF">GOBAR_AA20051</name>
</gene>